<evidence type="ECO:0000256" key="2">
    <source>
        <dbReference type="SAM" id="Phobius"/>
    </source>
</evidence>
<accession>A0A1I8IJA8</accession>
<feature type="region of interest" description="Disordered" evidence="1">
    <location>
        <begin position="268"/>
        <end position="296"/>
    </location>
</feature>
<name>A0A1I8IJA8_9PLAT</name>
<feature type="signal peptide" evidence="3">
    <location>
        <begin position="1"/>
        <end position="20"/>
    </location>
</feature>
<feature type="region of interest" description="Disordered" evidence="1">
    <location>
        <begin position="717"/>
        <end position="770"/>
    </location>
</feature>
<feature type="compositionally biased region" description="Basic and acidic residues" evidence="1">
    <location>
        <begin position="717"/>
        <end position="734"/>
    </location>
</feature>
<reference evidence="5" key="1">
    <citation type="submission" date="2016-11" db="UniProtKB">
        <authorList>
            <consortium name="WormBaseParasite"/>
        </authorList>
    </citation>
    <scope>IDENTIFICATION</scope>
</reference>
<feature type="region of interest" description="Disordered" evidence="1">
    <location>
        <begin position="633"/>
        <end position="655"/>
    </location>
</feature>
<feature type="compositionally biased region" description="Low complexity" evidence="1">
    <location>
        <begin position="752"/>
        <end position="767"/>
    </location>
</feature>
<feature type="region of interest" description="Disordered" evidence="1">
    <location>
        <begin position="535"/>
        <end position="613"/>
    </location>
</feature>
<dbReference type="WBParaSite" id="maker-uti_cns_0013145-snap-gene-0.4-mRNA-1">
    <property type="protein sequence ID" value="maker-uti_cns_0013145-snap-gene-0.4-mRNA-1"/>
    <property type="gene ID" value="maker-uti_cns_0013145-snap-gene-0.4"/>
</dbReference>
<feature type="transmembrane region" description="Helical" evidence="2">
    <location>
        <begin position="150"/>
        <end position="173"/>
    </location>
</feature>
<evidence type="ECO:0000313" key="4">
    <source>
        <dbReference type="Proteomes" id="UP000095280"/>
    </source>
</evidence>
<protein>
    <submittedName>
        <fullName evidence="5">ZU5 domain-containing protein</fullName>
    </submittedName>
</protein>
<feature type="compositionally biased region" description="Polar residues" evidence="1">
    <location>
        <begin position="1085"/>
        <end position="1094"/>
    </location>
</feature>
<feature type="compositionally biased region" description="Basic and acidic residues" evidence="1">
    <location>
        <begin position="473"/>
        <end position="486"/>
    </location>
</feature>
<dbReference type="AlphaFoldDB" id="A0A1I8IJA8"/>
<feature type="compositionally biased region" description="Low complexity" evidence="1">
    <location>
        <begin position="430"/>
        <end position="443"/>
    </location>
</feature>
<feature type="region of interest" description="Disordered" evidence="1">
    <location>
        <begin position="1042"/>
        <end position="1147"/>
    </location>
</feature>
<feature type="compositionally biased region" description="Low complexity" evidence="1">
    <location>
        <begin position="1125"/>
        <end position="1147"/>
    </location>
</feature>
<evidence type="ECO:0000313" key="5">
    <source>
        <dbReference type="WBParaSite" id="maker-uti_cns_0013145-snap-gene-0.4-mRNA-1"/>
    </source>
</evidence>
<keyword evidence="4" id="KW-1185">Reference proteome</keyword>
<feature type="compositionally biased region" description="Basic and acidic residues" evidence="1">
    <location>
        <begin position="493"/>
        <end position="503"/>
    </location>
</feature>
<evidence type="ECO:0000256" key="3">
    <source>
        <dbReference type="SAM" id="SignalP"/>
    </source>
</evidence>
<sequence>MNFAGILLAALLLCVTAAAAQPPPGPHRLLRCPAEFAALVEPLPDDPNLQPVLTTGPGVRLQTVRFLRDSELRLDSAGRLWLNVGASSRSAGSRFSGPHHLECQNDRKTVSFVLYIRLRTESLANPVTTAPHNSSEAAAEDIGGLRPRELVLAGTALLLLLACLCLTAALVVVSTRRTCCWQYKQKKIFVPPTGLKSGHQQLLGKSLGEFHEVTDIKHHFPSSKRFLICFSNFHLDLLALLKQRLGAAPQVGDEDRALQTALGAATSAKGDYEGDGESDADCEEQQDGSGESAEQRVVDVADGSAGAAASLSGAPDALTAVDVAAEVLVVADGAAEVLVAADGAADVTVASGRASGVLTSVRSGGASLTNSEKVMRPRRSVSEHNRTCGPLKRLPANLLLSHSRPSESSFSSESRRNPTVCSRTPGPVVSTGCTSGLSGSGSTRAANSAGQRSSRRGPGGDWALVPGPEESDGDRSSHAGEGHADCSEVAAVEPKEGSTHEMGRQGTAARDFLQFRVVVPPAEMLGVSSALNAGVHHRGEDRGPCAEPALTSRSTHSLPVAKLSPQQPQQKQPVPQAAPSTAGSAADAAETEIYSSNRRSKRRASPAKRHRSLIAETQLPWHVADYDYNATAESAKPEQQLKESRTEHSSRSASAGRPLLVMDPREVKSVLAQVVSSTMRDLLSRDQEARERTLLRQIRQTLGEFEASIAGLVNKLAEKEKDSRNDRRQSDRPQRARAPVNNSADVNKARLPAVSSVAAAPSTASPSRETGQSIKESCRCQFQQHQCCCSSDCGEVGVAGSADDRQKDCCESGGSEKIDEESASGRVALGDSESYGCSALPLLSLLSGWFLILTNSSRTIRANRPAFTCGRLNIELNLQMVSGALHELNSRSRSATQMPVKRHGAPEAAGRLNAIELSSILVGLSRSVPAAIAKATPPGEAPPVELVDIVGTGHVHSSASGNSRPTDGVVEGWQTAGGIGGHGVFNQGLTGAVLQLQALRTLISSLEFSKVNKWLWPAQSLLYELPITIDAVELRNAEATAGDAAEAGNSQRPSGWQRRQAKPPLSKTGVGQGTRASAPAGVRGQQANPSNAAGQNRRRDDEAEPPSSAASKRNAADRTVWTEQAASWRRSSSSASVGEEAATAPAS</sequence>
<keyword evidence="3" id="KW-0732">Signal</keyword>
<feature type="region of interest" description="Disordered" evidence="1">
    <location>
        <begin position="368"/>
        <end position="504"/>
    </location>
</feature>
<evidence type="ECO:0000256" key="1">
    <source>
        <dbReference type="SAM" id="MobiDB-lite"/>
    </source>
</evidence>
<feature type="compositionally biased region" description="Basic residues" evidence="1">
    <location>
        <begin position="598"/>
        <end position="612"/>
    </location>
</feature>
<keyword evidence="2" id="KW-1133">Transmembrane helix</keyword>
<feature type="compositionally biased region" description="Basic and acidic residues" evidence="1">
    <location>
        <begin position="635"/>
        <end position="650"/>
    </location>
</feature>
<keyword evidence="2" id="KW-0812">Transmembrane</keyword>
<dbReference type="Proteomes" id="UP000095280">
    <property type="component" value="Unplaced"/>
</dbReference>
<keyword evidence="2" id="KW-0472">Membrane</keyword>
<organism evidence="4 5">
    <name type="scientific">Macrostomum lignano</name>
    <dbReference type="NCBI Taxonomy" id="282301"/>
    <lineage>
        <taxon>Eukaryota</taxon>
        <taxon>Metazoa</taxon>
        <taxon>Spiralia</taxon>
        <taxon>Lophotrochozoa</taxon>
        <taxon>Platyhelminthes</taxon>
        <taxon>Rhabditophora</taxon>
        <taxon>Macrostomorpha</taxon>
        <taxon>Macrostomida</taxon>
        <taxon>Macrostomidae</taxon>
        <taxon>Macrostomum</taxon>
    </lineage>
</organism>
<feature type="compositionally biased region" description="Acidic residues" evidence="1">
    <location>
        <begin position="273"/>
        <end position="286"/>
    </location>
</feature>
<feature type="compositionally biased region" description="Low complexity" evidence="1">
    <location>
        <begin position="565"/>
        <end position="597"/>
    </location>
</feature>
<feature type="chain" id="PRO_5009321001" evidence="3">
    <location>
        <begin position="21"/>
        <end position="1147"/>
    </location>
</feature>
<proteinExistence type="predicted"/>
<feature type="compositionally biased region" description="Low complexity" evidence="1">
    <location>
        <begin position="398"/>
        <end position="412"/>
    </location>
</feature>